<accession>A0ABV1G7D4</accession>
<dbReference type="SUPFAM" id="SSF54980">
    <property type="entry name" value="EF-G C-terminal domain-like"/>
    <property type="match status" value="2"/>
</dbReference>
<proteinExistence type="predicted"/>
<keyword evidence="5" id="KW-1185">Reference proteome</keyword>
<dbReference type="EMBL" id="JBBMFF010000224">
    <property type="protein sequence ID" value="MEQ2511325.1"/>
    <property type="molecule type" value="Genomic_DNA"/>
</dbReference>
<dbReference type="InterPro" id="IPR035647">
    <property type="entry name" value="EFG_III/V"/>
</dbReference>
<dbReference type="InterPro" id="IPR053905">
    <property type="entry name" value="EF-G-like_DII"/>
</dbReference>
<dbReference type="NCBIfam" id="NF009379">
    <property type="entry name" value="PRK12740.1-3"/>
    <property type="match status" value="1"/>
</dbReference>
<evidence type="ECO:0000313" key="5">
    <source>
        <dbReference type="Proteomes" id="UP001491552"/>
    </source>
</evidence>
<dbReference type="SMART" id="SM00889">
    <property type="entry name" value="EFG_IV"/>
    <property type="match status" value="1"/>
</dbReference>
<dbReference type="Pfam" id="PF22042">
    <property type="entry name" value="EF-G_D2"/>
    <property type="match status" value="1"/>
</dbReference>
<evidence type="ECO:0000259" key="3">
    <source>
        <dbReference type="PROSITE" id="PS51722"/>
    </source>
</evidence>
<dbReference type="Proteomes" id="UP001491552">
    <property type="component" value="Unassembled WGS sequence"/>
</dbReference>
<dbReference type="PANTHER" id="PTHR43261:SF6">
    <property type="entry name" value="ELONGATION FACTOR G-LIKE PROTEIN"/>
    <property type="match status" value="1"/>
</dbReference>
<dbReference type="InterPro" id="IPR035649">
    <property type="entry name" value="EFG_V"/>
</dbReference>
<dbReference type="NCBIfam" id="NF009381">
    <property type="entry name" value="PRK12740.1-5"/>
    <property type="match status" value="1"/>
</dbReference>
<gene>
    <name evidence="4" type="ORF">WMO66_08710</name>
</gene>
<dbReference type="Gene3D" id="2.40.30.10">
    <property type="entry name" value="Translation factors"/>
    <property type="match status" value="1"/>
</dbReference>
<dbReference type="Pfam" id="PF03764">
    <property type="entry name" value="EFG_IV"/>
    <property type="match status" value="1"/>
</dbReference>
<dbReference type="Gene3D" id="3.40.50.300">
    <property type="entry name" value="P-loop containing nucleotide triphosphate hydrolases"/>
    <property type="match status" value="1"/>
</dbReference>
<dbReference type="CDD" id="cd01434">
    <property type="entry name" value="EFG_mtEFG1_IV"/>
    <property type="match status" value="1"/>
</dbReference>
<keyword evidence="4" id="KW-0251">Elongation factor</keyword>
<dbReference type="SUPFAM" id="SSF52540">
    <property type="entry name" value="P-loop containing nucleoside triphosphate hydrolases"/>
    <property type="match status" value="1"/>
</dbReference>
<keyword evidence="2" id="KW-0342">GTP-binding</keyword>
<dbReference type="InterPro" id="IPR009000">
    <property type="entry name" value="Transl_B-barrel_sf"/>
</dbReference>
<reference evidence="4 5" key="1">
    <citation type="submission" date="2024-03" db="EMBL/GenBank/DDBJ databases">
        <title>Human intestinal bacterial collection.</title>
        <authorList>
            <person name="Pauvert C."/>
            <person name="Hitch T.C.A."/>
            <person name="Clavel T."/>
        </authorList>
    </citation>
    <scope>NUCLEOTIDE SEQUENCE [LARGE SCALE GENOMIC DNA]</scope>
    <source>
        <strain evidence="4 5">CLA-AA-H192</strain>
    </source>
</reference>
<dbReference type="Pfam" id="PF00009">
    <property type="entry name" value="GTP_EFTU"/>
    <property type="match status" value="1"/>
</dbReference>
<dbReference type="Pfam" id="PF00679">
    <property type="entry name" value="EFG_C"/>
    <property type="match status" value="1"/>
</dbReference>
<name>A0ABV1G7D4_9FIRM</name>
<dbReference type="SMART" id="SM00838">
    <property type="entry name" value="EFG_C"/>
    <property type="match status" value="1"/>
</dbReference>
<protein>
    <submittedName>
        <fullName evidence="4">Elongation factor G</fullName>
    </submittedName>
</protein>
<dbReference type="GO" id="GO:0003746">
    <property type="term" value="F:translation elongation factor activity"/>
    <property type="evidence" value="ECO:0007669"/>
    <property type="project" value="UniProtKB-KW"/>
</dbReference>
<evidence type="ECO:0000256" key="2">
    <source>
        <dbReference type="ARBA" id="ARBA00023134"/>
    </source>
</evidence>
<dbReference type="Gene3D" id="3.30.230.10">
    <property type="match status" value="1"/>
</dbReference>
<dbReference type="InterPro" id="IPR041095">
    <property type="entry name" value="EFG_II"/>
</dbReference>
<dbReference type="CDD" id="cd03713">
    <property type="entry name" value="EFG_mtEFG_C"/>
    <property type="match status" value="1"/>
</dbReference>
<dbReference type="InterPro" id="IPR000795">
    <property type="entry name" value="T_Tr_GTP-bd_dom"/>
</dbReference>
<keyword evidence="1" id="KW-0547">Nucleotide-binding</keyword>
<dbReference type="RefSeq" id="WP_349136026.1">
    <property type="nucleotide sequence ID" value="NZ_JBBMFF010000224.1"/>
</dbReference>
<comment type="caution">
    <text evidence="4">The sequence shown here is derived from an EMBL/GenBank/DDBJ whole genome shotgun (WGS) entry which is preliminary data.</text>
</comment>
<dbReference type="Gene3D" id="3.30.70.240">
    <property type="match status" value="1"/>
</dbReference>
<dbReference type="SUPFAM" id="SSF50447">
    <property type="entry name" value="Translation proteins"/>
    <property type="match status" value="1"/>
</dbReference>
<dbReference type="InterPro" id="IPR027417">
    <property type="entry name" value="P-loop_NTPase"/>
</dbReference>
<dbReference type="InterPro" id="IPR014721">
    <property type="entry name" value="Ribsml_uS5_D2-typ_fold_subgr"/>
</dbReference>
<dbReference type="SUPFAM" id="SSF54211">
    <property type="entry name" value="Ribosomal protein S5 domain 2-like"/>
    <property type="match status" value="1"/>
</dbReference>
<evidence type="ECO:0000256" key="1">
    <source>
        <dbReference type="ARBA" id="ARBA00022741"/>
    </source>
</evidence>
<dbReference type="Pfam" id="PF14492">
    <property type="entry name" value="EFG_III"/>
    <property type="match status" value="1"/>
</dbReference>
<sequence length="687" mass="75144">MYTAKDIRNLALLGHGGDGKSALCESMLYVTKAITRLGKRADGTTVSDFDDEEKKRQYSIKTSVIPVEFGGCKLNVLDNPGYFDFAAEIVQSLRVADAGLICLTAKSGIAVGTEKGWKSLADAGLPAMFYVSKLDEEHANFFNTFDSLRDIFGASVIPFTFPILHGEEAVGVVDLVSKKAYDVSGKEIALPAEAEEKIEEYMAELNEQVAETDEALMEKFFMEEPFTEEELLKGIKEGIRQRSVTPVFCGCAMNGLGTAALLDNLVRFAPSPLEGKPAVRVDEEGKESEFPLNPDGPATAFVFNTVADQYGKNSYFKVLSGNIEDTMTVVNARTGDNEKLGNTFFPKGKDNAKTAKVCCGDIGVFTKLASVRTGDTLCQPGKLVTIKPMTYAEPCYRMAIYAKTKGQEDKVAAGLVKLNEEDASFTYGNDPETKEMIIAGVCDIHLSVIIAKLLSKYKVEAELRPAKIAYRETIKKKVEIHGRHKKQSGGHGQFGDVYIRFEPQSESEDMIFADETVGGCVPKNFIPSVEKGLRNCIGKGVLAGYPVVFLKSTLYFGSYHPVDSSDMAFQTAAGIAYKEGLPTAGPTLLEPIGELKVFIPDANMGDIIGDLNKRRGRVMGMNPDPDNRGWQIVEAEVPMGEMSSYAIDLRSMSQGRGSYSLKFVRYEEVPQINQAKIIEDAKKADEE</sequence>
<organism evidence="4 5">
    <name type="scientific">Faecousia intestinalis</name>
    <dbReference type="NCBI Taxonomy" id="3133167"/>
    <lineage>
        <taxon>Bacteria</taxon>
        <taxon>Bacillati</taxon>
        <taxon>Bacillota</taxon>
        <taxon>Clostridia</taxon>
        <taxon>Eubacteriales</taxon>
        <taxon>Oscillospiraceae</taxon>
        <taxon>Faecousia</taxon>
    </lineage>
</organism>
<dbReference type="Gene3D" id="3.30.70.870">
    <property type="entry name" value="Elongation Factor G (Translational Gtpase), domain 3"/>
    <property type="match status" value="1"/>
</dbReference>
<dbReference type="PROSITE" id="PS51722">
    <property type="entry name" value="G_TR_2"/>
    <property type="match status" value="1"/>
</dbReference>
<dbReference type="InterPro" id="IPR020568">
    <property type="entry name" value="Ribosomal_Su5_D2-typ_SF"/>
</dbReference>
<keyword evidence="4" id="KW-0648">Protein biosynthesis</keyword>
<dbReference type="InterPro" id="IPR005517">
    <property type="entry name" value="Transl_elong_EFG/EF2_IV"/>
</dbReference>
<dbReference type="InterPro" id="IPR047872">
    <property type="entry name" value="EFG_IV"/>
</dbReference>
<dbReference type="PANTHER" id="PTHR43261">
    <property type="entry name" value="TRANSLATION ELONGATION FACTOR G-RELATED"/>
    <property type="match status" value="1"/>
</dbReference>
<dbReference type="InterPro" id="IPR000640">
    <property type="entry name" value="EFG_V-like"/>
</dbReference>
<evidence type="ECO:0000313" key="4">
    <source>
        <dbReference type="EMBL" id="MEQ2511325.1"/>
    </source>
</evidence>
<feature type="domain" description="Tr-type G" evidence="3">
    <location>
        <begin position="5"/>
        <end position="273"/>
    </location>
</feature>
<dbReference type="CDD" id="cd04170">
    <property type="entry name" value="EF-G_bact"/>
    <property type="match status" value="1"/>
</dbReference>